<dbReference type="EMBL" id="JAKELL010000037">
    <property type="protein sequence ID" value="KAH8989441.1"/>
    <property type="molecule type" value="Genomic_DNA"/>
</dbReference>
<feature type="region of interest" description="Disordered" evidence="1">
    <location>
        <begin position="174"/>
        <end position="200"/>
    </location>
</feature>
<feature type="region of interest" description="Disordered" evidence="1">
    <location>
        <begin position="97"/>
        <end position="132"/>
    </location>
</feature>
<dbReference type="AlphaFoldDB" id="A0AAD4LJA5"/>
<organism evidence="2 3">
    <name type="scientific">Lactarius akahatsu</name>
    <dbReference type="NCBI Taxonomy" id="416441"/>
    <lineage>
        <taxon>Eukaryota</taxon>
        <taxon>Fungi</taxon>
        <taxon>Dikarya</taxon>
        <taxon>Basidiomycota</taxon>
        <taxon>Agaricomycotina</taxon>
        <taxon>Agaricomycetes</taxon>
        <taxon>Russulales</taxon>
        <taxon>Russulaceae</taxon>
        <taxon>Lactarius</taxon>
    </lineage>
</organism>
<feature type="compositionally biased region" description="Basic and acidic residues" evidence="1">
    <location>
        <begin position="105"/>
        <end position="119"/>
    </location>
</feature>
<feature type="compositionally biased region" description="Polar residues" evidence="1">
    <location>
        <begin position="174"/>
        <end position="183"/>
    </location>
</feature>
<comment type="caution">
    <text evidence="2">The sequence shown here is derived from an EMBL/GenBank/DDBJ whole genome shotgun (WGS) entry which is preliminary data.</text>
</comment>
<accession>A0AAD4LJA5</accession>
<gene>
    <name evidence="2" type="ORF">EDB92DRAFT_869376</name>
</gene>
<proteinExistence type="predicted"/>
<reference evidence="2" key="1">
    <citation type="submission" date="2022-01" db="EMBL/GenBank/DDBJ databases">
        <title>Comparative genomics reveals a dynamic genome evolution in the ectomycorrhizal milk-cap (Lactarius) mushrooms.</title>
        <authorList>
            <consortium name="DOE Joint Genome Institute"/>
            <person name="Lebreton A."/>
            <person name="Tang N."/>
            <person name="Kuo A."/>
            <person name="LaButti K."/>
            <person name="Drula E."/>
            <person name="Barry K."/>
            <person name="Clum A."/>
            <person name="Lipzen A."/>
            <person name="Mousain D."/>
            <person name="Ng V."/>
            <person name="Wang R."/>
            <person name="Wang X."/>
            <person name="Dai Y."/>
            <person name="Henrissat B."/>
            <person name="Grigoriev I.V."/>
            <person name="Guerin-Laguette A."/>
            <person name="Yu F."/>
            <person name="Martin F.M."/>
        </authorList>
    </citation>
    <scope>NUCLEOTIDE SEQUENCE</scope>
    <source>
        <strain evidence="2">QP</strain>
    </source>
</reference>
<dbReference type="Proteomes" id="UP001201163">
    <property type="component" value="Unassembled WGS sequence"/>
</dbReference>
<name>A0AAD4LJA5_9AGAM</name>
<evidence type="ECO:0000256" key="1">
    <source>
        <dbReference type="SAM" id="MobiDB-lite"/>
    </source>
</evidence>
<keyword evidence="3" id="KW-1185">Reference proteome</keyword>
<protein>
    <submittedName>
        <fullName evidence="2">Uncharacterized protein</fullName>
    </submittedName>
</protein>
<sequence length="200" mass="22387">MRQDKSFRRALNLGFMRLAACNPHVQTVQGSRRTVPSACYSPSYLTLGKAPNAVLRCQFHASNRISRTLTCFEAVIAALITALKALRAPGVFGGGVCSNSRRKGKGEEEVLPRERDGTTRKSRPSGETGRRRVEVGCECPRLFGETRTGVTRTRRGVMDEHSLYSARKRSCLNTETTVLTTQPSRRKKCKSREKEKCHRE</sequence>
<evidence type="ECO:0000313" key="3">
    <source>
        <dbReference type="Proteomes" id="UP001201163"/>
    </source>
</evidence>
<evidence type="ECO:0000313" key="2">
    <source>
        <dbReference type="EMBL" id="KAH8989441.1"/>
    </source>
</evidence>